<dbReference type="GO" id="GO:0005829">
    <property type="term" value="C:cytosol"/>
    <property type="evidence" value="ECO:0007669"/>
    <property type="project" value="TreeGrafter"/>
</dbReference>
<keyword evidence="4" id="KW-0067">ATP-binding</keyword>
<keyword evidence="2 10" id="KW-0436">Ligase</keyword>
<dbReference type="InterPro" id="IPR013155">
    <property type="entry name" value="M/V/L/I-tRNA-synth_anticd-bd"/>
</dbReference>
<comment type="catalytic activity">
    <reaction evidence="8">
        <text>tRNA(Val) + L-valine + ATP = L-valyl-tRNA(Val) + AMP + diphosphate</text>
        <dbReference type="Rhea" id="RHEA:10704"/>
        <dbReference type="Rhea" id="RHEA-COMP:9672"/>
        <dbReference type="Rhea" id="RHEA-COMP:9708"/>
        <dbReference type="ChEBI" id="CHEBI:30616"/>
        <dbReference type="ChEBI" id="CHEBI:33019"/>
        <dbReference type="ChEBI" id="CHEBI:57762"/>
        <dbReference type="ChEBI" id="CHEBI:78442"/>
        <dbReference type="ChEBI" id="CHEBI:78537"/>
        <dbReference type="ChEBI" id="CHEBI:456215"/>
        <dbReference type="EC" id="6.1.1.9"/>
    </reaction>
</comment>
<keyword evidence="5" id="KW-0648">Protein biosynthesis</keyword>
<evidence type="ECO:0000256" key="6">
    <source>
        <dbReference type="ARBA" id="ARBA00023146"/>
    </source>
</evidence>
<evidence type="ECO:0000259" key="9">
    <source>
        <dbReference type="Pfam" id="PF08264"/>
    </source>
</evidence>
<organism evidence="10">
    <name type="scientific">human gut metagenome</name>
    <dbReference type="NCBI Taxonomy" id="408170"/>
    <lineage>
        <taxon>unclassified sequences</taxon>
        <taxon>metagenomes</taxon>
        <taxon>organismal metagenomes</taxon>
    </lineage>
</organism>
<evidence type="ECO:0000256" key="2">
    <source>
        <dbReference type="ARBA" id="ARBA00022598"/>
    </source>
</evidence>
<feature type="domain" description="Methionyl/Valyl/Leucyl/Isoleucyl-tRNA synthetase anticodon-binding" evidence="9">
    <location>
        <begin position="4"/>
        <end position="88"/>
    </location>
</feature>
<dbReference type="AlphaFoldDB" id="W1XZN9"/>
<evidence type="ECO:0000256" key="7">
    <source>
        <dbReference type="ARBA" id="ARBA00029936"/>
    </source>
</evidence>
<dbReference type="EMBL" id="AZMM01011249">
    <property type="protein sequence ID" value="ETJ34324.1"/>
    <property type="molecule type" value="Genomic_DNA"/>
</dbReference>
<dbReference type="PANTHER" id="PTHR11946:SF93">
    <property type="entry name" value="VALINE--TRNA LIGASE, CHLOROPLASTIC_MITOCHONDRIAL 2"/>
    <property type="match status" value="1"/>
</dbReference>
<reference evidence="10" key="1">
    <citation type="submission" date="2013-12" db="EMBL/GenBank/DDBJ databases">
        <title>A Varibaculum cambriense genome reconstructed from a premature infant gut community with otherwise low bacterial novelty that shifts toward anaerobic metabolism during the third week of life.</title>
        <authorList>
            <person name="Brown C.T."/>
            <person name="Sharon I."/>
            <person name="Thomas B.C."/>
            <person name="Castelle C.J."/>
            <person name="Morowitz M.J."/>
            <person name="Banfield J.F."/>
        </authorList>
    </citation>
    <scope>NUCLEOTIDE SEQUENCE</scope>
</reference>
<feature type="non-terminal residue" evidence="10">
    <location>
        <position position="111"/>
    </location>
</feature>
<evidence type="ECO:0000256" key="4">
    <source>
        <dbReference type="ARBA" id="ARBA00022840"/>
    </source>
</evidence>
<evidence type="ECO:0000256" key="1">
    <source>
        <dbReference type="ARBA" id="ARBA00013169"/>
    </source>
</evidence>
<dbReference type="SUPFAM" id="SSF47323">
    <property type="entry name" value="Anticodon-binding domain of a subclass of class I aminoacyl-tRNA synthetases"/>
    <property type="match status" value="1"/>
</dbReference>
<dbReference type="Gene3D" id="1.10.730.10">
    <property type="entry name" value="Isoleucyl-tRNA Synthetase, Domain 1"/>
    <property type="match status" value="1"/>
</dbReference>
<dbReference type="GO" id="GO:0005524">
    <property type="term" value="F:ATP binding"/>
    <property type="evidence" value="ECO:0007669"/>
    <property type="project" value="UniProtKB-KW"/>
</dbReference>
<sequence length="111" mass="12538">KVITRSVLLYTLDQILRLLHPIMPFVTEEIYGQISEGTIVTAEYPVVRPEFENEEAAAGVEALKDVIRSVRNSRAEVNVAPSKPITILIKTSDSKLDAFFNDNVNYIKRFT</sequence>
<protein>
    <recommendedName>
        <fullName evidence="1">valine--tRNA ligase</fullName>
        <ecNumber evidence="1">6.1.1.9</ecNumber>
    </recommendedName>
    <alternativeName>
        <fullName evidence="7">Valyl-tRNA synthetase</fullName>
    </alternativeName>
</protein>
<gene>
    <name evidence="10" type="ORF">Q604_UNBC11249G0001</name>
</gene>
<proteinExistence type="predicted"/>
<comment type="caution">
    <text evidence="10">The sequence shown here is derived from an EMBL/GenBank/DDBJ whole genome shotgun (WGS) entry which is preliminary data.</text>
</comment>
<keyword evidence="6" id="KW-0030">Aminoacyl-tRNA synthetase</keyword>
<accession>W1XZN9</accession>
<dbReference type="PANTHER" id="PTHR11946">
    <property type="entry name" value="VALYL-TRNA SYNTHETASES"/>
    <property type="match status" value="1"/>
</dbReference>
<evidence type="ECO:0000256" key="5">
    <source>
        <dbReference type="ARBA" id="ARBA00022917"/>
    </source>
</evidence>
<feature type="non-terminal residue" evidence="10">
    <location>
        <position position="1"/>
    </location>
</feature>
<evidence type="ECO:0000256" key="3">
    <source>
        <dbReference type="ARBA" id="ARBA00022741"/>
    </source>
</evidence>
<dbReference type="Pfam" id="PF08264">
    <property type="entry name" value="Anticodon_1"/>
    <property type="match status" value="1"/>
</dbReference>
<keyword evidence="3" id="KW-0547">Nucleotide-binding</keyword>
<evidence type="ECO:0000256" key="8">
    <source>
        <dbReference type="ARBA" id="ARBA00047552"/>
    </source>
</evidence>
<evidence type="ECO:0000313" key="10">
    <source>
        <dbReference type="EMBL" id="ETJ34324.1"/>
    </source>
</evidence>
<name>W1XZN9_9ZZZZ</name>
<dbReference type="EC" id="6.1.1.9" evidence="1"/>
<dbReference type="InterPro" id="IPR002303">
    <property type="entry name" value="Valyl-tRNA_ligase"/>
</dbReference>
<dbReference type="InterPro" id="IPR009080">
    <property type="entry name" value="tRNAsynth_Ia_anticodon-bd"/>
</dbReference>
<dbReference type="GO" id="GO:0006438">
    <property type="term" value="P:valyl-tRNA aminoacylation"/>
    <property type="evidence" value="ECO:0007669"/>
    <property type="project" value="InterPro"/>
</dbReference>
<dbReference type="GO" id="GO:0004832">
    <property type="term" value="F:valine-tRNA ligase activity"/>
    <property type="evidence" value="ECO:0007669"/>
    <property type="project" value="UniProtKB-EC"/>
</dbReference>